<gene>
    <name evidence="3" type="ORF">PPSIR1_37744</name>
</gene>
<comment type="caution">
    <text evidence="3">The sequence shown here is derived from an EMBL/GenBank/DDBJ whole genome shotgun (WGS) entry which is preliminary data.</text>
</comment>
<dbReference type="RefSeq" id="WP_006976201.1">
    <property type="nucleotide sequence ID" value="NZ_ABCS01000121.1"/>
</dbReference>
<sequence>MLAALAGMACSLAACSDDSNAEDEAGEASDGSETEDAGDEGVDAEAVVSEALGYATFVQVNASSEASQHGLADTVNIWVPQAHEAAFRAIDPADAETPVEPFPAGTLIVKEHLDAEAAPVGMTIMFKGPEGYDPEHGDWWWGNANIDGTIADQGAVDYCIACHTPRAHADWLFGLAPEDQS</sequence>
<accession>A6GHL4</accession>
<feature type="domain" description="Cytochrome P460" evidence="2">
    <location>
        <begin position="54"/>
        <end position="173"/>
    </location>
</feature>
<evidence type="ECO:0000256" key="1">
    <source>
        <dbReference type="SAM" id="MobiDB-lite"/>
    </source>
</evidence>
<evidence type="ECO:0000313" key="3">
    <source>
        <dbReference type="EMBL" id="EDM74638.1"/>
    </source>
</evidence>
<dbReference type="OrthoDB" id="274365at2"/>
<dbReference type="EMBL" id="ABCS01000121">
    <property type="protein sequence ID" value="EDM74638.1"/>
    <property type="molecule type" value="Genomic_DNA"/>
</dbReference>
<dbReference type="Pfam" id="PF16694">
    <property type="entry name" value="Cytochrome_P460"/>
    <property type="match status" value="1"/>
</dbReference>
<dbReference type="InterPro" id="IPR038142">
    <property type="entry name" value="Cytochrome_P460_sp"/>
</dbReference>
<organism evidence="3 4">
    <name type="scientific">Plesiocystis pacifica SIR-1</name>
    <dbReference type="NCBI Taxonomy" id="391625"/>
    <lineage>
        <taxon>Bacteria</taxon>
        <taxon>Pseudomonadati</taxon>
        <taxon>Myxococcota</taxon>
        <taxon>Polyangia</taxon>
        <taxon>Nannocystales</taxon>
        <taxon>Nannocystaceae</taxon>
        <taxon>Plesiocystis</taxon>
    </lineage>
</organism>
<feature type="region of interest" description="Disordered" evidence="1">
    <location>
        <begin position="16"/>
        <end position="41"/>
    </location>
</feature>
<dbReference type="AlphaFoldDB" id="A6GHL4"/>
<reference evidence="3 4" key="1">
    <citation type="submission" date="2007-06" db="EMBL/GenBank/DDBJ databases">
        <authorList>
            <person name="Shimkets L."/>
            <person name="Ferriera S."/>
            <person name="Johnson J."/>
            <person name="Kravitz S."/>
            <person name="Beeson K."/>
            <person name="Sutton G."/>
            <person name="Rogers Y.-H."/>
            <person name="Friedman R."/>
            <person name="Frazier M."/>
            <person name="Venter J.C."/>
        </authorList>
    </citation>
    <scope>NUCLEOTIDE SEQUENCE [LARGE SCALE GENOMIC DNA]</scope>
    <source>
        <strain evidence="3 4">SIR-1</strain>
    </source>
</reference>
<dbReference type="STRING" id="391625.PPSIR1_37744"/>
<dbReference type="InterPro" id="IPR032033">
    <property type="entry name" value="Cytochrome_P460"/>
</dbReference>
<dbReference type="CDD" id="cd20716">
    <property type="entry name" value="cyt_P460_fam"/>
    <property type="match status" value="1"/>
</dbReference>
<keyword evidence="4" id="KW-1185">Reference proteome</keyword>
<proteinExistence type="predicted"/>
<name>A6GHL4_9BACT</name>
<protein>
    <recommendedName>
        <fullName evidence="2">Cytochrome P460 domain-containing protein</fullName>
    </recommendedName>
</protein>
<dbReference type="Gene3D" id="3.50.70.20">
    <property type="entry name" value="Cytochrome P460"/>
    <property type="match status" value="1"/>
</dbReference>
<evidence type="ECO:0000313" key="4">
    <source>
        <dbReference type="Proteomes" id="UP000005801"/>
    </source>
</evidence>
<evidence type="ECO:0000259" key="2">
    <source>
        <dbReference type="Pfam" id="PF16694"/>
    </source>
</evidence>
<dbReference type="Proteomes" id="UP000005801">
    <property type="component" value="Unassembled WGS sequence"/>
</dbReference>
<feature type="compositionally biased region" description="Acidic residues" evidence="1">
    <location>
        <begin position="19"/>
        <end position="41"/>
    </location>
</feature>